<gene>
    <name evidence="1" type="ORF">PR018_25090</name>
</gene>
<dbReference type="Gene3D" id="3.40.50.150">
    <property type="entry name" value="Vaccinia Virus protein VP39"/>
    <property type="match status" value="1"/>
</dbReference>
<dbReference type="InterPro" id="IPR029063">
    <property type="entry name" value="SAM-dependent_MTases_sf"/>
</dbReference>
<proteinExistence type="predicted"/>
<sequence>MKFAYSRADLPSEDLASGRVLFSRPGLTAFPVRLASELFLRAASVLASGGRPSPYHFYDPTCGGGYLATVLGFLHGDQLQNISMSDISTEAVSVAVKNAALLTSEGLSWRLSDLSNLVVLHNRQSHRAALQSGNKLFALLRHLPTNVFNRSRKYPPFFRRSWLDSSKTGRDEAFSEALSAHFVAIRLVRRILDAIMPSPAALEFSPDYRRWLSG</sequence>
<keyword evidence="2" id="KW-1185">Reference proteome</keyword>
<name>A0ABY8ISJ9_9HYPH</name>
<dbReference type="Pfam" id="PF11599">
    <property type="entry name" value="AviRa"/>
    <property type="match status" value="1"/>
</dbReference>
<reference evidence="1" key="1">
    <citation type="journal article" date="2019" name="Phytopathology">
        <title>A Novel Group of Rhizobium tumorigenes-Like Agrobacteria Associated with Crown Gall Disease of Rhododendron and Blueberry.</title>
        <authorList>
            <person name="Kuzmanovic N."/>
            <person name="Behrens P."/>
            <person name="Idczak E."/>
            <person name="Wagner S."/>
            <person name="Gotz M."/>
            <person name="Sproer C."/>
            <person name="Bunk B."/>
            <person name="Overmann J."/>
            <person name="Smalla K."/>
        </authorList>
    </citation>
    <scope>NUCLEOTIDE SEQUENCE</scope>
    <source>
        <strain evidence="1">Rho-6.2</strain>
    </source>
</reference>
<keyword evidence="1" id="KW-0614">Plasmid</keyword>
<reference evidence="1" key="2">
    <citation type="journal article" date="2023" name="MicrobiologyOpen">
        <title>Genomics of the tumorigenes clade of the family Rhizobiaceae and description of Rhizobium rhododendri sp. nov.</title>
        <authorList>
            <person name="Kuzmanovic N."/>
            <person name="diCenzo G.C."/>
            <person name="Bunk B."/>
            <person name="Sproeer C."/>
            <person name="Fruehling A."/>
            <person name="Neumann-Schaal M."/>
            <person name="Overmann J."/>
            <person name="Smalla K."/>
        </authorList>
    </citation>
    <scope>NUCLEOTIDE SEQUENCE</scope>
    <source>
        <strain evidence="1">Rho-6.2</strain>
        <plasmid evidence="1">pTi6.2</plasmid>
    </source>
</reference>
<protein>
    <submittedName>
        <fullName evidence="1">Uncharacterized protein</fullName>
    </submittedName>
</protein>
<dbReference type="RefSeq" id="WP_279621502.1">
    <property type="nucleotide sequence ID" value="NZ_CP117269.1"/>
</dbReference>
<evidence type="ECO:0000313" key="1">
    <source>
        <dbReference type="EMBL" id="WFS26306.1"/>
    </source>
</evidence>
<accession>A0ABY8ISJ9</accession>
<evidence type="ECO:0000313" key="2">
    <source>
        <dbReference type="Proteomes" id="UP000318939"/>
    </source>
</evidence>
<organism evidence="1 2">
    <name type="scientific">Rhizobium rhododendri</name>
    <dbReference type="NCBI Taxonomy" id="2506430"/>
    <lineage>
        <taxon>Bacteria</taxon>
        <taxon>Pseudomonadati</taxon>
        <taxon>Pseudomonadota</taxon>
        <taxon>Alphaproteobacteria</taxon>
        <taxon>Hyphomicrobiales</taxon>
        <taxon>Rhizobiaceae</taxon>
        <taxon>Rhizobium/Agrobacterium group</taxon>
        <taxon>Rhizobium</taxon>
    </lineage>
</organism>
<geneLocation type="plasmid" evidence="1 2">
    <name>pTi6.2</name>
</geneLocation>
<dbReference type="EMBL" id="CP117269">
    <property type="protein sequence ID" value="WFS26306.1"/>
    <property type="molecule type" value="Genomic_DNA"/>
</dbReference>
<dbReference type="SUPFAM" id="SSF53335">
    <property type="entry name" value="S-adenosyl-L-methionine-dependent methyltransferases"/>
    <property type="match status" value="1"/>
</dbReference>
<dbReference type="InterPro" id="IPR024268">
    <property type="entry name" value="AviRa"/>
</dbReference>
<dbReference type="Proteomes" id="UP000318939">
    <property type="component" value="Plasmid pTi6.2"/>
</dbReference>